<proteinExistence type="predicted"/>
<dbReference type="SUPFAM" id="SSF48726">
    <property type="entry name" value="Immunoglobulin"/>
    <property type="match status" value="8"/>
</dbReference>
<dbReference type="GO" id="GO:0140105">
    <property type="term" value="P:interleukin-10-mediated signaling pathway"/>
    <property type="evidence" value="ECO:0007669"/>
    <property type="project" value="TreeGrafter"/>
</dbReference>
<dbReference type="FunFam" id="2.60.40.10:FF:000049">
    <property type="entry name" value="Leukocyte immunoglobulin-like receptor subfamily B member 1"/>
    <property type="match status" value="8"/>
</dbReference>
<dbReference type="SMART" id="SM00409">
    <property type="entry name" value="IG"/>
    <property type="match status" value="8"/>
</dbReference>
<dbReference type="PROSITE" id="PS50835">
    <property type="entry name" value="IG_LIKE"/>
    <property type="match status" value="4"/>
</dbReference>
<gene>
    <name evidence="7" type="primary">BB_m007_jsm884EFr</name>
</gene>
<dbReference type="GO" id="GO:0002764">
    <property type="term" value="P:immune response-regulating signaling pathway"/>
    <property type="evidence" value="ECO:0007669"/>
    <property type="project" value="TreeGrafter"/>
</dbReference>
<dbReference type="Pfam" id="PF00047">
    <property type="entry name" value="ig"/>
    <property type="match status" value="1"/>
</dbReference>
<dbReference type="PANTHER" id="PTHR11738">
    <property type="entry name" value="MHC CLASS I NK CELL RECEPTOR"/>
    <property type="match status" value="1"/>
</dbReference>
<evidence type="ECO:0000256" key="4">
    <source>
        <dbReference type="ARBA" id="ARBA00023319"/>
    </source>
</evidence>
<keyword evidence="4" id="KW-0393">Immunoglobulin domain</keyword>
<dbReference type="Pfam" id="PF13895">
    <property type="entry name" value="Ig_2"/>
    <property type="match status" value="2"/>
</dbReference>
<dbReference type="InterPro" id="IPR013783">
    <property type="entry name" value="Ig-like_fold"/>
</dbReference>
<dbReference type="InterPro" id="IPR003598">
    <property type="entry name" value="Ig_sub2"/>
</dbReference>
<dbReference type="AlphaFoldDB" id="A9L917"/>
<evidence type="ECO:0000256" key="2">
    <source>
        <dbReference type="ARBA" id="ARBA00022737"/>
    </source>
</evidence>
<keyword evidence="3" id="KW-1015">Disulfide bond</keyword>
<dbReference type="CDD" id="cd05751">
    <property type="entry name" value="IgC2_D1_LILR_KIR_like"/>
    <property type="match status" value="2"/>
</dbReference>
<accession>A9L917</accession>
<evidence type="ECO:0000259" key="6">
    <source>
        <dbReference type="PROSITE" id="PS50835"/>
    </source>
</evidence>
<organism evidence="7">
    <name type="scientific">Papio anubis</name>
    <name type="common">Olive baboon</name>
    <dbReference type="NCBI Taxonomy" id="9555"/>
    <lineage>
        <taxon>Eukaryota</taxon>
        <taxon>Metazoa</taxon>
        <taxon>Chordata</taxon>
        <taxon>Craniata</taxon>
        <taxon>Vertebrata</taxon>
        <taxon>Euteleostomi</taxon>
        <taxon>Mammalia</taxon>
        <taxon>Eutheria</taxon>
        <taxon>Euarchontoglires</taxon>
        <taxon>Primates</taxon>
        <taxon>Haplorrhini</taxon>
        <taxon>Catarrhini</taxon>
        <taxon>Cercopithecidae</taxon>
        <taxon>Cercopithecinae</taxon>
        <taxon>Papio</taxon>
    </lineage>
</organism>
<dbReference type="GO" id="GO:0032396">
    <property type="term" value="F:inhibitory MHC class I receptor activity"/>
    <property type="evidence" value="ECO:0007669"/>
    <property type="project" value="TreeGrafter"/>
</dbReference>
<feature type="domain" description="Ig-like" evidence="6">
    <location>
        <begin position="226"/>
        <end position="315"/>
    </location>
</feature>
<dbReference type="InterPro" id="IPR007110">
    <property type="entry name" value="Ig-like_dom"/>
</dbReference>
<protein>
    <submittedName>
        <fullName evidence="7">Uncharacterized protein BB_m007_jsm884EFr</fullName>
    </submittedName>
</protein>
<dbReference type="InterPro" id="IPR013151">
    <property type="entry name" value="Immunoglobulin_dom"/>
</dbReference>
<feature type="domain" description="Ig-like" evidence="6">
    <location>
        <begin position="27"/>
        <end position="98"/>
    </location>
</feature>
<dbReference type="PANTHER" id="PTHR11738:SF165">
    <property type="entry name" value="LEUKOCYTE IMMUNOGLOBULIN-LIKE RECEPTOR SUBFAMILY A MEMBER 1-RELATED"/>
    <property type="match status" value="1"/>
</dbReference>
<evidence type="ECO:0000256" key="5">
    <source>
        <dbReference type="SAM" id="SignalP"/>
    </source>
</evidence>
<feature type="domain" description="Ig-like" evidence="6">
    <location>
        <begin position="326"/>
        <end position="397"/>
    </location>
</feature>
<dbReference type="Gene3D" id="2.60.40.10">
    <property type="entry name" value="Immunoglobulins"/>
    <property type="match status" value="8"/>
</dbReference>
<dbReference type="GO" id="GO:0005886">
    <property type="term" value="C:plasma membrane"/>
    <property type="evidence" value="ECO:0007669"/>
    <property type="project" value="TreeGrafter"/>
</dbReference>
<dbReference type="SMART" id="SM00408">
    <property type="entry name" value="IGc2"/>
    <property type="match status" value="5"/>
</dbReference>
<name>A9L917_PAPAN</name>
<evidence type="ECO:0000256" key="1">
    <source>
        <dbReference type="ARBA" id="ARBA00022729"/>
    </source>
</evidence>
<feature type="chain" id="PRO_5002740182" evidence="5">
    <location>
        <begin position="24"/>
        <end position="888"/>
    </location>
</feature>
<dbReference type="InterPro" id="IPR003599">
    <property type="entry name" value="Ig_sub"/>
</dbReference>
<feature type="domain" description="Ig-like" evidence="6">
    <location>
        <begin position="436"/>
        <end position="527"/>
    </location>
</feature>
<dbReference type="InterPro" id="IPR036179">
    <property type="entry name" value="Ig-like_dom_sf"/>
</dbReference>
<keyword evidence="1 5" id="KW-0732">Signal</keyword>
<evidence type="ECO:0000313" key="7">
    <source>
        <dbReference type="EMBL" id="ABX52180.1"/>
    </source>
</evidence>
<reference evidence="7" key="1">
    <citation type="submission" date="2007-11" db="EMBL/GenBank/DDBJ databases">
        <title>NISC Comparative Sequencing Initiative.</title>
        <authorList>
            <person name="Antonellis A."/>
            <person name="Benjamin B."/>
            <person name="Blakesley R.W."/>
            <person name="Bouffard G.G."/>
            <person name="Brinkley C."/>
            <person name="Brooks S."/>
            <person name="Chu G."/>
            <person name="Chub I."/>
            <person name="Coleman H."/>
            <person name="Fuksenko T."/>
            <person name="Gestole M."/>
            <person name="Gregory M."/>
            <person name="Guan X."/>
            <person name="Gupta J."/>
            <person name="Gurson N."/>
            <person name="Han E."/>
            <person name="Han J."/>
            <person name="Hansen N."/>
            <person name="Hargrove A."/>
            <person name="Hines-Harris K."/>
            <person name="Ho S.-L."/>
            <person name="Hu P."/>
            <person name="Hunter G."/>
            <person name="Hurle B."/>
            <person name="Idol J.R."/>
            <person name="Johnson T."/>
            <person name="Knight E."/>
            <person name="Kwong P."/>
            <person name="Lee-Lin S.-Q."/>
            <person name="Legaspi R."/>
            <person name="Madden M."/>
            <person name="Maduro Q.L."/>
            <person name="Maduro V.B."/>
            <person name="Margulies E.H."/>
            <person name="Masiello C."/>
            <person name="Maskeri B."/>
            <person name="McDowell J."/>
            <person name="Merkulov G."/>
            <person name="Montemayor C."/>
            <person name="Mullikin J.C."/>
            <person name="Park M."/>
            <person name="Prasad A."/>
            <person name="Ramsahoye C."/>
            <person name="Reddix-Dugue N."/>
            <person name="Riebow N."/>
            <person name="Schandler K."/>
            <person name="Schueler M.G."/>
            <person name="Sison C."/>
            <person name="Smith L."/>
            <person name="Stantripop S."/>
            <person name="Thomas J.W."/>
            <person name="Thomas P.J."/>
            <person name="Tsipouri V."/>
            <person name="Young A."/>
            <person name="Green E.D."/>
        </authorList>
    </citation>
    <scope>NUCLEOTIDE SEQUENCE</scope>
</reference>
<keyword evidence="2" id="KW-0677">Repeat</keyword>
<evidence type="ECO:0000256" key="3">
    <source>
        <dbReference type="ARBA" id="ARBA00023157"/>
    </source>
</evidence>
<sequence>MTPILTVLICLGLSLGWRTCVQAGTLPKPTLWAEPDSVITQGSPVTLRCQGTLETQEYRLYREEKTAPWITRIPQELVKKGQFPIPSTTWEHAGRYRCIYGSHTAGWSERSDPLELVVTGAYRKPTLSALPSPVVASGGNVTLQCDSRVAFDGFILCKEGEDEHPQCLISQPRTRGSSRAVFSVGPVSPSRRWSYRCYGYDSRSPYVWSLPSDLLELLVPGVSKKPSLSVQPGPVVAPGEKLTLQCGSDAGYNRFALYKEWGRDFLQRPGRQPQAGLSQANFPLGPVSRSYGGQYRCSGAHNLSSEWSAPSDPLDILISGQIRARPFLSVQPGSTVASGENVTLLCQSQGWMHTFLLTKEGAADPPLRLKSKRRSHKYQAEFPMSPVTSAHAGTYRCYGSLSSNPYLLTHPSDPLELVVSGLSLDLRTHVQAGILPKPTLWAEPDRVITQGSPVTLRCQGNLEAREYRLYRERKSASWITLIRPELVKKGQFPIPSITWEHAGRYRCQYYSHSWWSELSDPLELVVTGAYSKPTLSALPSPVVTSGGNVTLQCDSRVAFDGFILCKEGEDEQPQRLNSHFHVHGWSWAVFSVGPMSPSRRWRYRCYSYESRSPYVWSLPSDLLELLVPAETLSPSQNQTDSKTGAYSKPTLSALPSPLVASGGNVTLQCDSQVAFGGFILCKEGEEEHPRRLNCQSHARGRSQAVFSVGPVSPSRRWSYRCYSYDSRSPYVWSLPSDLLELLVPGVSKKPSLSVQPGPVVAPVENLTLQCGSDAGYDRFALYKEGERDFLQCPGWQPQAGLSQANFPLGPVRVSHGGQYTCYGAHNLSSEWSAPSDPLDILIAGQHPQDYTVENLIRMGVAGLVLVVLGILLFEAQHSQRSPQDAAGR</sequence>
<dbReference type="EMBL" id="DP000506">
    <property type="protein sequence ID" value="ABX52180.1"/>
    <property type="molecule type" value="Genomic_DNA"/>
</dbReference>
<dbReference type="InterPro" id="IPR050412">
    <property type="entry name" value="Ig-like_Receptors_ImmuneReg"/>
</dbReference>
<feature type="signal peptide" evidence="5">
    <location>
        <begin position="1"/>
        <end position="23"/>
    </location>
</feature>